<accession>V5SE84</accession>
<reference evidence="2 3" key="1">
    <citation type="journal article" date="2014" name="Genome Announc.">
        <title>Complete Genome Sequence of Hyphomicrobium nitrativorans Strain NL23, a Denitrifying Bacterium Isolated from Biofilm of a Methanol-Fed Denitrification System Treating Seawater at the Montreal Biodome.</title>
        <authorList>
            <person name="Martineau C."/>
            <person name="Villeneuve C."/>
            <person name="Mauffrey F."/>
            <person name="Villemur R."/>
        </authorList>
    </citation>
    <scope>NUCLEOTIDE SEQUENCE [LARGE SCALE GENOMIC DNA]</scope>
    <source>
        <strain evidence="2">NL23</strain>
    </source>
</reference>
<dbReference type="SUPFAM" id="SSF47240">
    <property type="entry name" value="Ferritin-like"/>
    <property type="match status" value="1"/>
</dbReference>
<gene>
    <name evidence="2" type="ORF">W911_08065</name>
</gene>
<dbReference type="RefSeq" id="WP_023786993.1">
    <property type="nucleotide sequence ID" value="NC_022997.1"/>
</dbReference>
<dbReference type="InterPro" id="IPR012347">
    <property type="entry name" value="Ferritin-like"/>
</dbReference>
<dbReference type="Proteomes" id="UP000018542">
    <property type="component" value="Chromosome"/>
</dbReference>
<proteinExistence type="predicted"/>
<dbReference type="CDD" id="cd01045">
    <property type="entry name" value="Ferritin_like_AB"/>
    <property type="match status" value="1"/>
</dbReference>
<evidence type="ECO:0000259" key="1">
    <source>
        <dbReference type="Pfam" id="PF02915"/>
    </source>
</evidence>
<dbReference type="Gene3D" id="1.20.1260.10">
    <property type="match status" value="1"/>
</dbReference>
<dbReference type="GO" id="GO:0046872">
    <property type="term" value="F:metal ion binding"/>
    <property type="evidence" value="ECO:0007669"/>
    <property type="project" value="InterPro"/>
</dbReference>
<dbReference type="PATRIC" id="fig|1029756.8.peg.1681"/>
<dbReference type="EMBL" id="CP006912">
    <property type="protein sequence ID" value="AHB48360.1"/>
    <property type="molecule type" value="Genomic_DNA"/>
</dbReference>
<dbReference type="PANTHER" id="PTHR33531:SF7">
    <property type="entry name" value="HYPOTHETICAL MEMBRANE PROTEIN, CONSERVED"/>
    <property type="match status" value="1"/>
</dbReference>
<organism evidence="2 3">
    <name type="scientific">Hyphomicrobium nitrativorans NL23</name>
    <dbReference type="NCBI Taxonomy" id="1029756"/>
    <lineage>
        <taxon>Bacteria</taxon>
        <taxon>Pseudomonadati</taxon>
        <taxon>Pseudomonadota</taxon>
        <taxon>Alphaproteobacteria</taxon>
        <taxon>Hyphomicrobiales</taxon>
        <taxon>Hyphomicrobiaceae</taxon>
        <taxon>Hyphomicrobium</taxon>
    </lineage>
</organism>
<feature type="domain" description="Rubrerythrin diiron-binding" evidence="1">
    <location>
        <begin position="17"/>
        <end position="68"/>
    </location>
</feature>
<dbReference type="HOGENOM" id="CLU_064893_0_0_5"/>
<dbReference type="Pfam" id="PF02915">
    <property type="entry name" value="Rubrerythrin"/>
    <property type="match status" value="1"/>
</dbReference>
<keyword evidence="3" id="KW-1185">Reference proteome</keyword>
<sequence length="292" mass="31726">MTSLNDEPAGRIRSIGEFFALARAMELDAATRYKETSRQLRAQGETALAAVFDGLAETELGHIRQVDQWQDHEGDGASARLPWSIPDTFDASPEEMAGTKLLTPYQALASAVRHEQRAFAFWTYVAAHAEAADVKDAAERMALEELEHVSLLRSERRKAFHAGRLAGQPAGEEAVTLAGLAAIERRVAELIESDAPSVPDIEMRSALGAAARDASAKLDELHAVEPAEFSVPALPDERTSDISACAEYLAEAYLRLAERTQNPRVLGVIQDLAKVAIFRLGILRAEDPADLA</sequence>
<dbReference type="InterPro" id="IPR009078">
    <property type="entry name" value="Ferritin-like_SF"/>
</dbReference>
<evidence type="ECO:0000313" key="2">
    <source>
        <dbReference type="EMBL" id="AHB48360.1"/>
    </source>
</evidence>
<protein>
    <recommendedName>
        <fullName evidence="1">Rubrerythrin diiron-binding domain-containing protein</fullName>
    </recommendedName>
</protein>
<evidence type="ECO:0000313" key="3">
    <source>
        <dbReference type="Proteomes" id="UP000018542"/>
    </source>
</evidence>
<dbReference type="InterPro" id="IPR003251">
    <property type="entry name" value="Rr_diiron-bd_dom"/>
</dbReference>
<dbReference type="PANTHER" id="PTHR33531">
    <property type="entry name" value="RUBRERYTHRIN SUBFAMILY"/>
    <property type="match status" value="1"/>
</dbReference>
<dbReference type="GO" id="GO:0016491">
    <property type="term" value="F:oxidoreductase activity"/>
    <property type="evidence" value="ECO:0007669"/>
    <property type="project" value="InterPro"/>
</dbReference>
<dbReference type="KEGG" id="hni:W911_08065"/>
<dbReference type="AlphaFoldDB" id="V5SE84"/>
<dbReference type="OrthoDB" id="6057955at2"/>
<dbReference type="STRING" id="1029756.W911_08065"/>
<name>V5SE84_9HYPH</name>